<dbReference type="AlphaFoldDB" id="A0A1I7ELT3"/>
<dbReference type="OrthoDB" id="6092950at2"/>
<accession>A0A1I7ELT3</accession>
<dbReference type="GO" id="GO:0015074">
    <property type="term" value="P:DNA integration"/>
    <property type="evidence" value="ECO:0007669"/>
    <property type="project" value="InterPro"/>
</dbReference>
<gene>
    <name evidence="1" type="ORF">SAMN05192563_103092</name>
</gene>
<proteinExistence type="predicted"/>
<sequence>MKTSRKSHAAAPLRVSITSIGVENGGATVTLPARGNATSHRTLDLSAYLGRGIDAWVWACTTQLRAFLAGGGATPATVRGYWSNGFVHFCDFLIAVGVPCQPGTLERKHISAFIAWLKGHADWAYTSQRSFYARTKPILIGLQHRRVVRDGRDLFPANPFPHSNARYKGATPLSTGERTRLVMALRDDIIAIHKQQFDGLASAALVVYLLALAVRTGANTTPLLGMKRDCLKPHPFMPNMMLLETFKRRGNATQLKSLRFSKEEDRPLPVAMDGVALVRKVLAMTQPLTDSAPDDLKDFAWLFVREGNSDKSRQLTRMSSCTLGRGIQSLIDRHQLKADDGARLQINTSRLRKTMENRLWQLSGGDIIATAALMGHTPQVADNHYLACTNSMREDATFVGEALPDIYRNAEQSGGNGKVIPIAPITTTRVGGCKDPYYGDKAPRDGTPCDDFFACFSCRSYAIVGAPDDLHRLFSFYWFLEREKSHARSDDWRTQFHHTMHLIDAFTVDKFDLALVQAAKERARVDPHVFWKSYVIEPTLTELERG</sequence>
<dbReference type="InterPro" id="IPR013762">
    <property type="entry name" value="Integrase-like_cat_sf"/>
</dbReference>
<protein>
    <recommendedName>
        <fullName evidence="3">Phage integrase family protein</fullName>
    </recommendedName>
</protein>
<dbReference type="GO" id="GO:0006310">
    <property type="term" value="P:DNA recombination"/>
    <property type="evidence" value="ECO:0007669"/>
    <property type="project" value="InterPro"/>
</dbReference>
<dbReference type="GO" id="GO:0003677">
    <property type="term" value="F:DNA binding"/>
    <property type="evidence" value="ECO:0007669"/>
    <property type="project" value="InterPro"/>
</dbReference>
<reference evidence="1 2" key="1">
    <citation type="submission" date="2016-10" db="EMBL/GenBank/DDBJ databases">
        <authorList>
            <person name="de Groot N.N."/>
        </authorList>
    </citation>
    <scope>NUCLEOTIDE SEQUENCE [LARGE SCALE GENOMIC DNA]</scope>
    <source>
        <strain evidence="1 2">LMG 27731</strain>
    </source>
</reference>
<dbReference type="Gene3D" id="1.10.443.10">
    <property type="entry name" value="Intergrase catalytic core"/>
    <property type="match status" value="1"/>
</dbReference>
<dbReference type="RefSeq" id="WP_143131811.1">
    <property type="nucleotide sequence ID" value="NZ_FPBH01000030.1"/>
</dbReference>
<dbReference type="Proteomes" id="UP000198844">
    <property type="component" value="Unassembled WGS sequence"/>
</dbReference>
<evidence type="ECO:0008006" key="3">
    <source>
        <dbReference type="Google" id="ProtNLM"/>
    </source>
</evidence>
<evidence type="ECO:0000313" key="2">
    <source>
        <dbReference type="Proteomes" id="UP000198844"/>
    </source>
</evidence>
<dbReference type="EMBL" id="FPBH01000030">
    <property type="protein sequence ID" value="SFU24896.1"/>
    <property type="molecule type" value="Genomic_DNA"/>
</dbReference>
<name>A0A1I7ELT3_9BURK</name>
<organism evidence="1 2">
    <name type="scientific">Paraburkholderia aspalathi</name>
    <dbReference type="NCBI Taxonomy" id="1324617"/>
    <lineage>
        <taxon>Bacteria</taxon>
        <taxon>Pseudomonadati</taxon>
        <taxon>Pseudomonadota</taxon>
        <taxon>Betaproteobacteria</taxon>
        <taxon>Burkholderiales</taxon>
        <taxon>Burkholderiaceae</taxon>
        <taxon>Paraburkholderia</taxon>
    </lineage>
</organism>
<evidence type="ECO:0000313" key="1">
    <source>
        <dbReference type="EMBL" id="SFU24896.1"/>
    </source>
</evidence>